<protein>
    <submittedName>
        <fullName evidence="9">Peptide/nickel transport system permease protein</fullName>
    </submittedName>
</protein>
<reference evidence="9 10" key="1">
    <citation type="submission" date="2016-10" db="EMBL/GenBank/DDBJ databases">
        <authorList>
            <person name="de Groot N.N."/>
        </authorList>
    </citation>
    <scope>NUCLEOTIDE SEQUENCE [LARGE SCALE GENOMIC DNA]</scope>
    <source>
        <strain evidence="9 10">IBRC-M 10780</strain>
    </source>
</reference>
<evidence type="ECO:0000256" key="4">
    <source>
        <dbReference type="ARBA" id="ARBA00022692"/>
    </source>
</evidence>
<dbReference type="OrthoDB" id="9773683at2"/>
<dbReference type="PANTHER" id="PTHR43163">
    <property type="entry name" value="DIPEPTIDE TRANSPORT SYSTEM PERMEASE PROTEIN DPPB-RELATED"/>
    <property type="match status" value="1"/>
</dbReference>
<feature type="transmembrane region" description="Helical" evidence="7">
    <location>
        <begin position="99"/>
        <end position="118"/>
    </location>
</feature>
<keyword evidence="5 7" id="KW-1133">Transmembrane helix</keyword>
<accession>A0A1I0F163</accession>
<evidence type="ECO:0000313" key="10">
    <source>
        <dbReference type="Proteomes" id="UP000198618"/>
    </source>
</evidence>
<feature type="transmembrane region" description="Helical" evidence="7">
    <location>
        <begin position="138"/>
        <end position="164"/>
    </location>
</feature>
<sequence>MWKFTVRRILIMIPQIILLSVLVFIMAKMMPGDALSGMVDPNVDPERLDEIRENLGWNDPWHIQYADWVGGVFQGDLGQSFRFKMPVTEIIGQRIVNTFWLSVATLVFTYLISIPLGITSGRYNDSLLDQAITSYTYIGFATPLFIFALVMLWVFGFMLGWFPTSGSVAPGLEPGTFEYVMSKIYHLILPAFSMALITTVNTVQYLRSEIIDTKQKDFILTARAKGASESRVYNRHILRNSLLPIAAFFGFEITGLIGGTVFVENIFGYPGMGQLFLESITLRDYSVVTSVVLLFGIASILGALLSDIILSLVDPRIRIK</sequence>
<keyword evidence="2 7" id="KW-0813">Transport</keyword>
<comment type="similarity">
    <text evidence="7">Belongs to the binding-protein-dependent transport system permease family.</text>
</comment>
<comment type="subcellular location">
    <subcellularLocation>
        <location evidence="1 7">Cell membrane</location>
        <topology evidence="1 7">Multi-pass membrane protein</topology>
    </subcellularLocation>
</comment>
<dbReference type="PROSITE" id="PS50928">
    <property type="entry name" value="ABC_TM1"/>
    <property type="match status" value="1"/>
</dbReference>
<dbReference type="CDD" id="cd06261">
    <property type="entry name" value="TM_PBP2"/>
    <property type="match status" value="1"/>
</dbReference>
<feature type="domain" description="ABC transmembrane type-1" evidence="8">
    <location>
        <begin position="95"/>
        <end position="306"/>
    </location>
</feature>
<evidence type="ECO:0000313" key="9">
    <source>
        <dbReference type="EMBL" id="SET51524.1"/>
    </source>
</evidence>
<keyword evidence="6 7" id="KW-0472">Membrane</keyword>
<dbReference type="Pfam" id="PF19300">
    <property type="entry name" value="BPD_transp_1_N"/>
    <property type="match status" value="1"/>
</dbReference>
<dbReference type="STRING" id="930131.SAMN05216389_11363"/>
<keyword evidence="10" id="KW-1185">Reference proteome</keyword>
<feature type="transmembrane region" description="Helical" evidence="7">
    <location>
        <begin position="287"/>
        <end position="313"/>
    </location>
</feature>
<dbReference type="RefSeq" id="WP_090870895.1">
    <property type="nucleotide sequence ID" value="NZ_FOHE01000013.1"/>
</dbReference>
<dbReference type="InterPro" id="IPR000515">
    <property type="entry name" value="MetI-like"/>
</dbReference>
<evidence type="ECO:0000256" key="2">
    <source>
        <dbReference type="ARBA" id="ARBA00022448"/>
    </source>
</evidence>
<keyword evidence="4 7" id="KW-0812">Transmembrane</keyword>
<evidence type="ECO:0000256" key="3">
    <source>
        <dbReference type="ARBA" id="ARBA00022475"/>
    </source>
</evidence>
<proteinExistence type="inferred from homology"/>
<dbReference type="Pfam" id="PF00528">
    <property type="entry name" value="BPD_transp_1"/>
    <property type="match status" value="1"/>
</dbReference>
<dbReference type="Proteomes" id="UP000198618">
    <property type="component" value="Unassembled WGS sequence"/>
</dbReference>
<dbReference type="GO" id="GO:0005886">
    <property type="term" value="C:plasma membrane"/>
    <property type="evidence" value="ECO:0007669"/>
    <property type="project" value="UniProtKB-SubCell"/>
</dbReference>
<dbReference type="InterPro" id="IPR045621">
    <property type="entry name" value="BPD_transp_1_N"/>
</dbReference>
<evidence type="ECO:0000256" key="1">
    <source>
        <dbReference type="ARBA" id="ARBA00004651"/>
    </source>
</evidence>
<organism evidence="9 10">
    <name type="scientific">Oceanobacillus limi</name>
    <dbReference type="NCBI Taxonomy" id="930131"/>
    <lineage>
        <taxon>Bacteria</taxon>
        <taxon>Bacillati</taxon>
        <taxon>Bacillota</taxon>
        <taxon>Bacilli</taxon>
        <taxon>Bacillales</taxon>
        <taxon>Bacillaceae</taxon>
        <taxon>Oceanobacillus</taxon>
    </lineage>
</organism>
<evidence type="ECO:0000259" key="8">
    <source>
        <dbReference type="PROSITE" id="PS50928"/>
    </source>
</evidence>
<name>A0A1I0F163_9BACI</name>
<evidence type="ECO:0000256" key="5">
    <source>
        <dbReference type="ARBA" id="ARBA00022989"/>
    </source>
</evidence>
<evidence type="ECO:0000256" key="6">
    <source>
        <dbReference type="ARBA" id="ARBA00023136"/>
    </source>
</evidence>
<gene>
    <name evidence="9" type="ORF">SAMN05216389_11363</name>
</gene>
<dbReference type="InterPro" id="IPR035906">
    <property type="entry name" value="MetI-like_sf"/>
</dbReference>
<keyword evidence="3" id="KW-1003">Cell membrane</keyword>
<dbReference type="EMBL" id="FOHE01000013">
    <property type="protein sequence ID" value="SET51524.1"/>
    <property type="molecule type" value="Genomic_DNA"/>
</dbReference>
<evidence type="ECO:0000256" key="7">
    <source>
        <dbReference type="RuleBase" id="RU363032"/>
    </source>
</evidence>
<feature type="transmembrane region" description="Helical" evidence="7">
    <location>
        <begin position="184"/>
        <end position="206"/>
    </location>
</feature>
<feature type="transmembrane region" description="Helical" evidence="7">
    <location>
        <begin position="241"/>
        <end position="267"/>
    </location>
</feature>
<dbReference type="PANTHER" id="PTHR43163:SF6">
    <property type="entry name" value="DIPEPTIDE TRANSPORT SYSTEM PERMEASE PROTEIN DPPB-RELATED"/>
    <property type="match status" value="1"/>
</dbReference>
<dbReference type="GO" id="GO:0055085">
    <property type="term" value="P:transmembrane transport"/>
    <property type="evidence" value="ECO:0007669"/>
    <property type="project" value="InterPro"/>
</dbReference>
<dbReference type="SUPFAM" id="SSF161098">
    <property type="entry name" value="MetI-like"/>
    <property type="match status" value="1"/>
</dbReference>
<dbReference type="NCBIfam" id="NF045472">
    <property type="entry name" value="Opp4B"/>
    <property type="match status" value="1"/>
</dbReference>
<feature type="transmembrane region" description="Helical" evidence="7">
    <location>
        <begin position="9"/>
        <end position="27"/>
    </location>
</feature>
<dbReference type="AlphaFoldDB" id="A0A1I0F163"/>
<dbReference type="Gene3D" id="1.10.3720.10">
    <property type="entry name" value="MetI-like"/>
    <property type="match status" value="1"/>
</dbReference>